<keyword evidence="2" id="KW-0614">Plasmid</keyword>
<keyword evidence="3" id="KW-1185">Reference proteome</keyword>
<accession>A0ABM8GVF9</accession>
<proteinExistence type="predicted"/>
<protein>
    <recommendedName>
        <fullName evidence="4">HK97 gp10 family phage protein</fullName>
    </recommendedName>
</protein>
<gene>
    <name evidence="2" type="ORF">GCM10025867_46270</name>
</gene>
<name>A0ABM8GVF9_9MICO</name>
<evidence type="ECO:0000313" key="3">
    <source>
        <dbReference type="Proteomes" id="UP001321486"/>
    </source>
</evidence>
<sequence>MPQFDLFIENDAIRSHFANIGAGDASPKVIGRFATVEEFAAAVQKLHVTKGTKKQIAEEAARRESPDRMKSPTEDTDEAVRAFYINLQMQPKRHQAAPEAGVLYVVNGQGKRFYPLVPGEKPRMLHPVVLTELLDTLAQKA</sequence>
<feature type="region of interest" description="Disordered" evidence="1">
    <location>
        <begin position="53"/>
        <end position="75"/>
    </location>
</feature>
<dbReference type="EMBL" id="AP027733">
    <property type="protein sequence ID" value="BDZ52386.1"/>
    <property type="molecule type" value="Genomic_DNA"/>
</dbReference>
<organism evidence="2 3">
    <name type="scientific">Frondihabitans sucicola</name>
    <dbReference type="NCBI Taxonomy" id="1268041"/>
    <lineage>
        <taxon>Bacteria</taxon>
        <taxon>Bacillati</taxon>
        <taxon>Actinomycetota</taxon>
        <taxon>Actinomycetes</taxon>
        <taxon>Micrococcales</taxon>
        <taxon>Microbacteriaceae</taxon>
        <taxon>Frondihabitans</taxon>
    </lineage>
</organism>
<dbReference type="Proteomes" id="UP001321486">
    <property type="component" value="Plasmid pNBRC108728a"/>
</dbReference>
<evidence type="ECO:0000256" key="1">
    <source>
        <dbReference type="SAM" id="MobiDB-lite"/>
    </source>
</evidence>
<dbReference type="RefSeq" id="WP_286347244.1">
    <property type="nucleotide sequence ID" value="NZ_AP027733.1"/>
</dbReference>
<feature type="compositionally biased region" description="Basic and acidic residues" evidence="1">
    <location>
        <begin position="55"/>
        <end position="73"/>
    </location>
</feature>
<evidence type="ECO:0000313" key="2">
    <source>
        <dbReference type="EMBL" id="BDZ52386.1"/>
    </source>
</evidence>
<evidence type="ECO:0008006" key="4">
    <source>
        <dbReference type="Google" id="ProtNLM"/>
    </source>
</evidence>
<geneLocation type="plasmid" evidence="2 3">
    <name>pNBRC108728a</name>
</geneLocation>
<reference evidence="3" key="1">
    <citation type="journal article" date="2019" name="Int. J. Syst. Evol. Microbiol.">
        <title>The Global Catalogue of Microorganisms (GCM) 10K type strain sequencing project: providing services to taxonomists for standard genome sequencing and annotation.</title>
        <authorList>
            <consortium name="The Broad Institute Genomics Platform"/>
            <consortium name="The Broad Institute Genome Sequencing Center for Infectious Disease"/>
            <person name="Wu L."/>
            <person name="Ma J."/>
        </authorList>
    </citation>
    <scope>NUCLEOTIDE SEQUENCE [LARGE SCALE GENOMIC DNA]</scope>
    <source>
        <strain evidence="3">NBRC 108728</strain>
    </source>
</reference>